<accession>A0A8J4R0M5</accession>
<gene>
    <name evidence="3" type="ORF">CMV_020602</name>
</gene>
<keyword evidence="2" id="KW-0808">Transferase</keyword>
<dbReference type="Gene3D" id="3.30.559.10">
    <property type="entry name" value="Chloramphenicol acetyltransferase-like domain"/>
    <property type="match status" value="2"/>
</dbReference>
<dbReference type="Pfam" id="PF02458">
    <property type="entry name" value="Transferase"/>
    <property type="match status" value="2"/>
</dbReference>
<proteinExistence type="inferred from homology"/>
<dbReference type="Proteomes" id="UP000737018">
    <property type="component" value="Unassembled WGS sequence"/>
</dbReference>
<dbReference type="PANTHER" id="PTHR31147">
    <property type="entry name" value="ACYL TRANSFERASE 4"/>
    <property type="match status" value="1"/>
</dbReference>
<protein>
    <submittedName>
        <fullName evidence="3">Uncharacterized protein</fullName>
    </submittedName>
</protein>
<dbReference type="OrthoDB" id="444127at2759"/>
<organism evidence="3 4">
    <name type="scientific">Castanea mollissima</name>
    <name type="common">Chinese chestnut</name>
    <dbReference type="NCBI Taxonomy" id="60419"/>
    <lineage>
        <taxon>Eukaryota</taxon>
        <taxon>Viridiplantae</taxon>
        <taxon>Streptophyta</taxon>
        <taxon>Embryophyta</taxon>
        <taxon>Tracheophyta</taxon>
        <taxon>Spermatophyta</taxon>
        <taxon>Magnoliopsida</taxon>
        <taxon>eudicotyledons</taxon>
        <taxon>Gunneridae</taxon>
        <taxon>Pentapetalae</taxon>
        <taxon>rosids</taxon>
        <taxon>fabids</taxon>
        <taxon>Fagales</taxon>
        <taxon>Fagaceae</taxon>
        <taxon>Castanea</taxon>
    </lineage>
</organism>
<sequence>MASMTLLATSLVFEVQRCEPELVALAKPTPHEFKQLSDVDDLLREQDPFIMLCCYDVSMEGGDPVKIIRKALAQTLVFYYPLAGRLSEGTDAKFTVECTGEGVMFIEADVDVTMEEFAIGGAPHPLTSDQGVMSIEVDNDVTLEKFGDALHPPFPCEEELLYEVPDSGGLLNCPLLLIQVTWLSCGGFIFAMRFNHVMIDGTGLVQFLNAMSKMARGARAPSIPPVWQRELLNARNPPKVTFTHHEFDELDETKTASPPPITWLATLSSLAQTK</sequence>
<evidence type="ECO:0000256" key="2">
    <source>
        <dbReference type="ARBA" id="ARBA00022679"/>
    </source>
</evidence>
<dbReference type="InterPro" id="IPR050898">
    <property type="entry name" value="Plant_acyltransferase"/>
</dbReference>
<evidence type="ECO:0000256" key="1">
    <source>
        <dbReference type="ARBA" id="ARBA00009861"/>
    </source>
</evidence>
<reference evidence="3" key="1">
    <citation type="submission" date="2020-03" db="EMBL/GenBank/DDBJ databases">
        <title>Castanea mollissima Vanexum genome sequencing.</title>
        <authorList>
            <person name="Staton M."/>
        </authorList>
    </citation>
    <scope>NUCLEOTIDE SEQUENCE</scope>
    <source>
        <tissue evidence="3">Leaf</tissue>
    </source>
</reference>
<keyword evidence="4" id="KW-1185">Reference proteome</keyword>
<dbReference type="EMBL" id="JRKL02003865">
    <property type="protein sequence ID" value="KAF3954001.1"/>
    <property type="molecule type" value="Genomic_DNA"/>
</dbReference>
<name>A0A8J4R0M5_9ROSI</name>
<dbReference type="PANTHER" id="PTHR31147:SF66">
    <property type="entry name" value="OS05G0315700 PROTEIN"/>
    <property type="match status" value="1"/>
</dbReference>
<comment type="similarity">
    <text evidence="1">Belongs to the plant acyltransferase family.</text>
</comment>
<dbReference type="GO" id="GO:0016740">
    <property type="term" value="F:transferase activity"/>
    <property type="evidence" value="ECO:0007669"/>
    <property type="project" value="UniProtKB-KW"/>
</dbReference>
<evidence type="ECO:0000313" key="3">
    <source>
        <dbReference type="EMBL" id="KAF3954001.1"/>
    </source>
</evidence>
<comment type="caution">
    <text evidence="3">The sequence shown here is derived from an EMBL/GenBank/DDBJ whole genome shotgun (WGS) entry which is preliminary data.</text>
</comment>
<dbReference type="InterPro" id="IPR023213">
    <property type="entry name" value="CAT-like_dom_sf"/>
</dbReference>
<evidence type="ECO:0000313" key="4">
    <source>
        <dbReference type="Proteomes" id="UP000737018"/>
    </source>
</evidence>
<dbReference type="AlphaFoldDB" id="A0A8J4R0M5"/>